<keyword evidence="15 22" id="KW-1133">Transmembrane helix</keyword>
<evidence type="ECO:0000256" key="10">
    <source>
        <dbReference type="ARBA" id="ARBA00022692"/>
    </source>
</evidence>
<evidence type="ECO:0000259" key="24">
    <source>
        <dbReference type="PROSITE" id="PS50929"/>
    </source>
</evidence>
<organism evidence="25 26">
    <name type="scientific">Aspergillus oryzae</name>
    <name type="common">Yellow koji mold</name>
    <dbReference type="NCBI Taxonomy" id="5062"/>
    <lineage>
        <taxon>Eukaryota</taxon>
        <taxon>Fungi</taxon>
        <taxon>Dikarya</taxon>
        <taxon>Ascomycota</taxon>
        <taxon>Pezizomycotina</taxon>
        <taxon>Eurotiomycetes</taxon>
        <taxon>Eurotiomycetidae</taxon>
        <taxon>Eurotiales</taxon>
        <taxon>Aspergillaceae</taxon>
        <taxon>Aspergillus</taxon>
        <taxon>Aspergillus subgen. Circumdati</taxon>
    </lineage>
</organism>
<evidence type="ECO:0000256" key="1">
    <source>
        <dbReference type="ARBA" id="ARBA00004613"/>
    </source>
</evidence>
<gene>
    <name evidence="25" type="ORF">Aory04_001233200</name>
</gene>
<dbReference type="InterPro" id="IPR003439">
    <property type="entry name" value="ABC_transporter-like_ATP-bd"/>
</dbReference>
<sequence>MQNALPQNTDPGAISTAKSLFEQASTKCPNTQIVAGGYSAVIDNAVQQLSAEVKDKVKGVVFFGFTRNLQDKGQIPNYPKDNVKVFCAMGDLVCDGTLIVTAAHLTYTINAPEAASFLASKQASVQEGQDSTLANPPLNTVSSALADGDQKEEDGDPFKHLPEHERVILKRQVDLPATKVNYMTLYRYATRNDKIILAIASLAAIIGGALMPLMTVLFGGLAGTFRSFLLGDLSDNQFTSELARFSLYFLYLAIGEFVMVYLATVGFVYAGEHITATVREQFLAAILRQNIAFFDELGAGEITTRITADTNLFQEGISEKVGLTLTAIATFVAAFVIGFVRYWKLTLILCSTVVAIVVTLGAVGSFVAKLSKKYLGHFAEGGTVAEEVIGSIRNAAAFNTQEKLARRYDGYLVEAEKSGFKLKSTTSSMIGFLFLYIYLNYGLSFWMGSRFLVDGSVGLDQILTIQMAIMMGAFALGNITPNIQAITSAVAAANKIYATIDRVSPLDPLSTEGEKLEDLQGNVELKNIRHIYPSRPEVVVMDNVNLLIPAGKSTALVGASGSGKSTIIGLVERFYDPVDGSVHVDGHDIKDLNLRWLRQQISLVSQEPTLFATTIFGNIKHGLIGTAHEHESEKAIRELVERAARMANGYETDIGERGFLLSGGQKQRIAIARAMVSDPKILLLDEATSALDTKSEGVVQAALDKAAQGRTTVIIAHRLSTIKNADNIVVMSHGRIVEQGTHDDLLQKKGAYYNLAEAQRIATKQGSADQDEDPILRETNYDLRRSESSENRYSLVKEDQGENLDDLQGDKTRSDRTASRTALANKEQEDIADNYTLFTLIRFVAKLNKKEWKYMVFGLLLSPLFGGGNPTQAVFFAKCITALSLPLSERSEIRRQANFWSLMYLMLAFVQLLTLISQGIAFSYCAERLIHRVRDRAFRYILRQDIAFFDERSSGALTSFLSTETSHLAGLSGITLMTILSLLTTLVASCAIGLAVGWKLSLVCMSTIPLLLACGYFRLAMLVRLEKEKKKAYEHSASYACEATSAIRTVASLTREGDVCDHYHEQLLSQGRSLVWSVLKSSILYAASQSLQFLCMALGFYYGGTAFSYAPDIAKARHAAASLKALFDRTPEIDSWSHDGEMVQSIEGHVEFRDVHFRYPTRPNQLVLRGLNLHVKPGQYVAFVGASGCGKSTAIALLERFYDPVSGAVYVDGKEISSYNINKYRSHLALVSQEPTLYQGTIRENILLGTDREDVPEDEMVLCCKNANIYDFIISLPNGFDTLVGSKGSMLSGGQKQRLAIARALLRNPRILLLDEATSALDSESEKLVQAALDTAAKGRTTIAVAHRLSTVQKADMIYVFNQGRIIECGTHSELMQKQSAYFELVGLQNLGEM</sequence>
<dbReference type="PRINTS" id="PR00129">
    <property type="entry name" value="CUTINASE"/>
</dbReference>
<dbReference type="PROSITE" id="PS50893">
    <property type="entry name" value="ABC_TRANSPORTER_2"/>
    <property type="match status" value="2"/>
</dbReference>
<keyword evidence="12" id="KW-0547">Nucleotide-binding</keyword>
<evidence type="ECO:0000256" key="7">
    <source>
        <dbReference type="ARBA" id="ARBA00022475"/>
    </source>
</evidence>
<keyword evidence="7" id="KW-1003">Cell membrane</keyword>
<dbReference type="FunFam" id="3.40.50.300:FF:000251">
    <property type="entry name" value="ABC transporter B family member 19"/>
    <property type="match status" value="1"/>
</dbReference>
<evidence type="ECO:0000256" key="12">
    <source>
        <dbReference type="ARBA" id="ARBA00022741"/>
    </source>
</evidence>
<evidence type="ECO:0000256" key="13">
    <source>
        <dbReference type="ARBA" id="ARBA00022801"/>
    </source>
</evidence>
<feature type="transmembrane region" description="Helical" evidence="22">
    <location>
        <begin position="903"/>
        <end position="926"/>
    </location>
</feature>
<evidence type="ECO:0000256" key="8">
    <source>
        <dbReference type="ARBA" id="ARBA00022487"/>
    </source>
</evidence>
<evidence type="ECO:0000256" key="3">
    <source>
        <dbReference type="ARBA" id="ARBA00007534"/>
    </source>
</evidence>
<evidence type="ECO:0000256" key="2">
    <source>
        <dbReference type="ARBA" id="ARBA00004651"/>
    </source>
</evidence>
<dbReference type="PANTHER" id="PTHR43394">
    <property type="entry name" value="ATP-DEPENDENT PERMEASE MDL1, MITOCHONDRIAL"/>
    <property type="match status" value="1"/>
</dbReference>
<keyword evidence="14" id="KW-0067">ATP-binding</keyword>
<dbReference type="Gene3D" id="1.20.1560.10">
    <property type="entry name" value="ABC transporter type 1, transmembrane domain"/>
    <property type="match status" value="1"/>
</dbReference>
<keyword evidence="17 20" id="KW-1015">Disulfide bond</keyword>
<feature type="active site" evidence="19">
    <location>
        <position position="91"/>
    </location>
</feature>
<feature type="domain" description="ABC transporter" evidence="23">
    <location>
        <begin position="523"/>
        <end position="758"/>
    </location>
</feature>
<dbReference type="InterPro" id="IPR043579">
    <property type="entry name" value="CUTINASE_2"/>
</dbReference>
<dbReference type="GO" id="GO:0016887">
    <property type="term" value="F:ATP hydrolysis activity"/>
    <property type="evidence" value="ECO:0007669"/>
    <property type="project" value="InterPro"/>
</dbReference>
<feature type="transmembrane region" description="Helical" evidence="22">
    <location>
        <begin position="430"/>
        <end position="449"/>
    </location>
</feature>
<feature type="domain" description="ABC transmembrane type-1" evidence="24">
    <location>
        <begin position="856"/>
        <end position="1104"/>
    </location>
</feature>
<dbReference type="Pfam" id="PF00664">
    <property type="entry name" value="ABC_membrane"/>
    <property type="match status" value="2"/>
</dbReference>
<evidence type="ECO:0000256" key="16">
    <source>
        <dbReference type="ARBA" id="ARBA00023136"/>
    </source>
</evidence>
<dbReference type="Gene3D" id="3.40.50.300">
    <property type="entry name" value="P-loop containing nucleotide triphosphate hydrolases"/>
    <property type="match status" value="2"/>
</dbReference>
<feature type="disulfide bond" evidence="20">
    <location>
        <begin position="87"/>
        <end position="94"/>
    </location>
</feature>
<evidence type="ECO:0000256" key="22">
    <source>
        <dbReference type="SAM" id="Phobius"/>
    </source>
</evidence>
<dbReference type="EMBL" id="BSYA01000242">
    <property type="protein sequence ID" value="GMG37476.1"/>
    <property type="molecule type" value="Genomic_DNA"/>
</dbReference>
<evidence type="ECO:0000256" key="11">
    <source>
        <dbReference type="ARBA" id="ARBA00022729"/>
    </source>
</evidence>
<keyword evidence="6" id="KW-0813">Transport</keyword>
<keyword evidence="16 22" id="KW-0472">Membrane</keyword>
<feature type="active site" description="Proton donor/acceptor" evidence="19">
    <location>
        <position position="104"/>
    </location>
</feature>
<dbReference type="GO" id="GO:0090374">
    <property type="term" value="P:oligopeptide export from mitochondrion"/>
    <property type="evidence" value="ECO:0007669"/>
    <property type="project" value="TreeGrafter"/>
</dbReference>
<evidence type="ECO:0000313" key="26">
    <source>
        <dbReference type="Proteomes" id="UP001165205"/>
    </source>
</evidence>
<dbReference type="InterPro" id="IPR017871">
    <property type="entry name" value="ABC_transporter-like_CS"/>
</dbReference>
<keyword evidence="9" id="KW-0964">Secreted</keyword>
<dbReference type="GO" id="GO:0005743">
    <property type="term" value="C:mitochondrial inner membrane"/>
    <property type="evidence" value="ECO:0007669"/>
    <property type="project" value="TreeGrafter"/>
</dbReference>
<comment type="caution">
    <text evidence="25">The sequence shown here is derived from an EMBL/GenBank/DDBJ whole genome shotgun (WGS) entry which is preliminary data.</text>
</comment>
<dbReference type="InterPro" id="IPR003593">
    <property type="entry name" value="AAA+_ATPase"/>
</dbReference>
<evidence type="ECO:0000259" key="23">
    <source>
        <dbReference type="PROSITE" id="PS50893"/>
    </source>
</evidence>
<feature type="active site" description="Nucleophile" evidence="19">
    <location>
        <position position="39"/>
    </location>
</feature>
<evidence type="ECO:0000256" key="18">
    <source>
        <dbReference type="ARBA" id="ARBA00034045"/>
    </source>
</evidence>
<dbReference type="PROSITE" id="PS00211">
    <property type="entry name" value="ABC_TRANSPORTER_1"/>
    <property type="match status" value="2"/>
</dbReference>
<dbReference type="SUPFAM" id="SSF90123">
    <property type="entry name" value="ABC transporter transmembrane region"/>
    <property type="match status" value="2"/>
</dbReference>
<comment type="similarity">
    <text evidence="4">Belongs to the ABC transporter superfamily. ABCB family. Multidrug resistance exporter (TC 3.A.1.201) subfamily.</text>
</comment>
<dbReference type="CDD" id="cd03249">
    <property type="entry name" value="ABC_MTABC3_MDL1_MDL2"/>
    <property type="match status" value="2"/>
</dbReference>
<dbReference type="FunFam" id="1.20.1560.10:FF:000102">
    <property type="entry name" value="ABC multidrug transporter Mdr1"/>
    <property type="match status" value="1"/>
</dbReference>
<dbReference type="InterPro" id="IPR000675">
    <property type="entry name" value="Cutinase/axe"/>
</dbReference>
<dbReference type="GO" id="GO:0050525">
    <property type="term" value="F:cutinase activity"/>
    <property type="evidence" value="ECO:0007669"/>
    <property type="project" value="UniProtKB-EC"/>
</dbReference>
<dbReference type="InterPro" id="IPR036640">
    <property type="entry name" value="ABC1_TM_sf"/>
</dbReference>
<dbReference type="CDD" id="cd18578">
    <property type="entry name" value="ABC_6TM_Pgp_ABCB1_D2_like"/>
    <property type="match status" value="1"/>
</dbReference>
<name>A0AAN5C2R9_ASPOZ</name>
<feature type="region of interest" description="Disordered" evidence="21">
    <location>
        <begin position="781"/>
        <end position="823"/>
    </location>
</feature>
<dbReference type="SMART" id="SM01110">
    <property type="entry name" value="Cutinase"/>
    <property type="match status" value="1"/>
</dbReference>
<dbReference type="Gene3D" id="3.40.50.1820">
    <property type="entry name" value="alpha/beta hydrolase"/>
    <property type="match status" value="1"/>
</dbReference>
<feature type="transmembrane region" description="Helical" evidence="22">
    <location>
        <begin position="346"/>
        <end position="368"/>
    </location>
</feature>
<comment type="subcellular location">
    <subcellularLocation>
        <location evidence="2">Cell membrane</location>
        <topology evidence="2">Multi-pass membrane protein</topology>
    </subcellularLocation>
    <subcellularLocation>
        <location evidence="1">Secreted</location>
    </subcellularLocation>
</comment>
<feature type="transmembrane region" description="Helical" evidence="22">
    <location>
        <begin position="195"/>
        <end position="225"/>
    </location>
</feature>
<evidence type="ECO:0000313" key="25">
    <source>
        <dbReference type="EMBL" id="GMG37476.1"/>
    </source>
</evidence>
<dbReference type="Pfam" id="PF00005">
    <property type="entry name" value="ABC_tran"/>
    <property type="match status" value="2"/>
</dbReference>
<dbReference type="PROSITE" id="PS50929">
    <property type="entry name" value="ABC_TM1F"/>
    <property type="match status" value="2"/>
</dbReference>
<evidence type="ECO:0000256" key="14">
    <source>
        <dbReference type="ARBA" id="ARBA00022840"/>
    </source>
</evidence>
<dbReference type="SUPFAM" id="SSF53474">
    <property type="entry name" value="alpha/beta-Hydrolases"/>
    <property type="match status" value="1"/>
</dbReference>
<evidence type="ECO:0000256" key="6">
    <source>
        <dbReference type="ARBA" id="ARBA00022448"/>
    </source>
</evidence>
<dbReference type="EC" id="3.1.1.74" evidence="5"/>
<dbReference type="Pfam" id="PF01083">
    <property type="entry name" value="Cutinase"/>
    <property type="match status" value="1"/>
</dbReference>
<dbReference type="GO" id="GO:0015421">
    <property type="term" value="F:ABC-type oligopeptide transporter activity"/>
    <property type="evidence" value="ECO:0007669"/>
    <property type="project" value="TreeGrafter"/>
</dbReference>
<dbReference type="InterPro" id="IPR011150">
    <property type="entry name" value="Cutinase_monf"/>
</dbReference>
<dbReference type="InterPro" id="IPR039421">
    <property type="entry name" value="Type_1_exporter"/>
</dbReference>
<feature type="region of interest" description="Disordered" evidence="21">
    <location>
        <begin position="128"/>
        <end position="157"/>
    </location>
</feature>
<reference evidence="25" key="1">
    <citation type="submission" date="2023-04" db="EMBL/GenBank/DDBJ databases">
        <title>Aspergillus oryzae NBRC 4228.</title>
        <authorList>
            <person name="Ichikawa N."/>
            <person name="Sato H."/>
            <person name="Tonouchi N."/>
        </authorList>
    </citation>
    <scope>NUCLEOTIDE SEQUENCE</scope>
    <source>
        <strain evidence="25">NBRC 4228</strain>
    </source>
</reference>
<dbReference type="GO" id="GO:0005524">
    <property type="term" value="F:ATP binding"/>
    <property type="evidence" value="ECO:0007669"/>
    <property type="project" value="UniProtKB-KW"/>
</dbReference>
<evidence type="ECO:0000256" key="20">
    <source>
        <dbReference type="PIRSR" id="PIRSR611150-2"/>
    </source>
</evidence>
<dbReference type="InterPro" id="IPR027417">
    <property type="entry name" value="P-loop_NTPase"/>
</dbReference>
<keyword evidence="11" id="KW-0732">Signal</keyword>
<evidence type="ECO:0000256" key="4">
    <source>
        <dbReference type="ARBA" id="ARBA00007577"/>
    </source>
</evidence>
<feature type="domain" description="ABC transporter" evidence="23">
    <location>
        <begin position="1150"/>
        <end position="1388"/>
    </location>
</feature>
<keyword evidence="13" id="KW-0378">Hydrolase</keyword>
<evidence type="ECO:0000256" key="21">
    <source>
        <dbReference type="SAM" id="MobiDB-lite"/>
    </source>
</evidence>
<keyword evidence="8" id="KW-0719">Serine esterase</keyword>
<feature type="transmembrane region" description="Helical" evidence="22">
    <location>
        <begin position="968"/>
        <end position="994"/>
    </location>
</feature>
<comment type="catalytic activity">
    <reaction evidence="18">
        <text>cutin + H2O = cutin monomers.</text>
        <dbReference type="EC" id="3.1.1.74"/>
    </reaction>
</comment>
<dbReference type="PROSITE" id="PS00931">
    <property type="entry name" value="CUTINASE_2"/>
    <property type="match status" value="1"/>
</dbReference>
<evidence type="ECO:0000256" key="9">
    <source>
        <dbReference type="ARBA" id="ARBA00022525"/>
    </source>
</evidence>
<feature type="compositionally biased region" description="Polar residues" evidence="21">
    <location>
        <begin position="128"/>
        <end position="143"/>
    </location>
</feature>
<feature type="compositionally biased region" description="Basic and acidic residues" evidence="21">
    <location>
        <begin position="781"/>
        <end position="800"/>
    </location>
</feature>
<evidence type="ECO:0000256" key="5">
    <source>
        <dbReference type="ARBA" id="ARBA00013095"/>
    </source>
</evidence>
<proteinExistence type="inferred from homology"/>
<feature type="transmembrane region" description="Helical" evidence="22">
    <location>
        <begin position="245"/>
        <end position="270"/>
    </location>
</feature>
<feature type="transmembrane region" description="Helical" evidence="22">
    <location>
        <begin position="321"/>
        <end position="340"/>
    </location>
</feature>
<feature type="transmembrane region" description="Helical" evidence="22">
    <location>
        <begin position="461"/>
        <end position="479"/>
    </location>
</feature>
<dbReference type="InterPro" id="IPR029058">
    <property type="entry name" value="AB_hydrolase_fold"/>
</dbReference>
<evidence type="ECO:0000256" key="15">
    <source>
        <dbReference type="ARBA" id="ARBA00022989"/>
    </source>
</evidence>
<dbReference type="Proteomes" id="UP001165205">
    <property type="component" value="Unassembled WGS sequence"/>
</dbReference>
<comment type="similarity">
    <text evidence="3">Belongs to the cutinase family.</text>
</comment>
<dbReference type="SMART" id="SM00382">
    <property type="entry name" value="AAA"/>
    <property type="match status" value="2"/>
</dbReference>
<dbReference type="GO" id="GO:0005576">
    <property type="term" value="C:extracellular region"/>
    <property type="evidence" value="ECO:0007669"/>
    <property type="project" value="UniProtKB-SubCell"/>
</dbReference>
<feature type="compositionally biased region" description="Basic and acidic residues" evidence="21">
    <location>
        <begin position="808"/>
        <end position="818"/>
    </location>
</feature>
<protein>
    <recommendedName>
        <fullName evidence="5">cutinase</fullName>
        <ecNumber evidence="5">3.1.1.74</ecNumber>
    </recommendedName>
</protein>
<evidence type="ECO:0000256" key="19">
    <source>
        <dbReference type="PIRSR" id="PIRSR611150-1"/>
    </source>
</evidence>
<dbReference type="PANTHER" id="PTHR43394:SF27">
    <property type="entry name" value="ATP-DEPENDENT TRANSLOCASE ABCB1-LIKE"/>
    <property type="match status" value="1"/>
</dbReference>
<dbReference type="CDD" id="cd18577">
    <property type="entry name" value="ABC_6TM_Pgp_ABCB1_D1_like"/>
    <property type="match status" value="1"/>
</dbReference>
<evidence type="ECO:0000256" key="17">
    <source>
        <dbReference type="ARBA" id="ARBA00023157"/>
    </source>
</evidence>
<keyword evidence="10 22" id="KW-0812">Transmembrane</keyword>
<accession>A0AAN5C2R9</accession>
<feature type="domain" description="ABC transmembrane type-1" evidence="24">
    <location>
        <begin position="198"/>
        <end position="488"/>
    </location>
</feature>
<dbReference type="GO" id="GO:0005886">
    <property type="term" value="C:plasma membrane"/>
    <property type="evidence" value="ECO:0007669"/>
    <property type="project" value="UniProtKB-SubCell"/>
</dbReference>
<dbReference type="InterPro" id="IPR011527">
    <property type="entry name" value="ABC1_TM_dom"/>
</dbReference>
<dbReference type="SUPFAM" id="SSF52540">
    <property type="entry name" value="P-loop containing nucleoside triphosphate hydrolases"/>
    <property type="match status" value="2"/>
</dbReference>
<feature type="transmembrane region" description="Helical" evidence="22">
    <location>
        <begin position="1000"/>
        <end position="1021"/>
    </location>
</feature>
<dbReference type="FunFam" id="3.40.50.300:FF:000302">
    <property type="entry name" value="ATP-binding cassette subfamily B member 5"/>
    <property type="match status" value="1"/>
</dbReference>